<feature type="compositionally biased region" description="Acidic residues" evidence="1">
    <location>
        <begin position="1"/>
        <end position="11"/>
    </location>
</feature>
<dbReference type="Proteomes" id="UP001183619">
    <property type="component" value="Unassembled WGS sequence"/>
</dbReference>
<protein>
    <submittedName>
        <fullName evidence="2">Uncharacterized protein</fullName>
    </submittedName>
</protein>
<organism evidence="2 3">
    <name type="scientific">Corynebacterium felinum</name>
    <dbReference type="NCBI Taxonomy" id="131318"/>
    <lineage>
        <taxon>Bacteria</taxon>
        <taxon>Bacillati</taxon>
        <taxon>Actinomycetota</taxon>
        <taxon>Actinomycetes</taxon>
        <taxon>Mycobacteriales</taxon>
        <taxon>Corynebacteriaceae</taxon>
        <taxon>Corynebacterium</taxon>
    </lineage>
</organism>
<reference evidence="2 3" key="1">
    <citation type="submission" date="2023-07" db="EMBL/GenBank/DDBJ databases">
        <title>Sequencing the genomes of 1000 actinobacteria strains.</title>
        <authorList>
            <person name="Klenk H.-P."/>
        </authorList>
    </citation>
    <scope>NUCLEOTIDE SEQUENCE [LARGE SCALE GENOMIC DNA]</scope>
    <source>
        <strain evidence="2 3">DSM 44508</strain>
    </source>
</reference>
<evidence type="ECO:0000256" key="1">
    <source>
        <dbReference type="SAM" id="MobiDB-lite"/>
    </source>
</evidence>
<evidence type="ECO:0000313" key="2">
    <source>
        <dbReference type="EMBL" id="MDR7354336.1"/>
    </source>
</evidence>
<name>A0ABU2B7F4_9CORY</name>
<dbReference type="EMBL" id="JAVDYF010000001">
    <property type="protein sequence ID" value="MDR7354336.1"/>
    <property type="molecule type" value="Genomic_DNA"/>
</dbReference>
<feature type="region of interest" description="Disordered" evidence="1">
    <location>
        <begin position="1"/>
        <end position="33"/>
    </location>
</feature>
<sequence length="33" mass="3409">MAECGPEELGGDDVGGSGEVEHGSYTVTDRLIQ</sequence>
<gene>
    <name evidence="2" type="ORF">J2S37_000874</name>
</gene>
<proteinExistence type="predicted"/>
<keyword evidence="3" id="KW-1185">Reference proteome</keyword>
<accession>A0ABU2B7F4</accession>
<comment type="caution">
    <text evidence="2">The sequence shown here is derived from an EMBL/GenBank/DDBJ whole genome shotgun (WGS) entry which is preliminary data.</text>
</comment>
<evidence type="ECO:0000313" key="3">
    <source>
        <dbReference type="Proteomes" id="UP001183619"/>
    </source>
</evidence>